<name>A0A5C5XLD2_9PLAN</name>
<dbReference type="Gene3D" id="3.30.700.10">
    <property type="entry name" value="Glycoprotein, Type 4 Pilin"/>
    <property type="match status" value="1"/>
</dbReference>
<dbReference type="InterPro" id="IPR012902">
    <property type="entry name" value="N_methyl_site"/>
</dbReference>
<dbReference type="SUPFAM" id="SSF54523">
    <property type="entry name" value="Pili subunits"/>
    <property type="match status" value="1"/>
</dbReference>
<comment type="caution">
    <text evidence="3">The sequence shown here is derived from an EMBL/GenBank/DDBJ whole genome shotgun (WGS) entry which is preliminary data.</text>
</comment>
<dbReference type="AlphaFoldDB" id="A0A5C5XLD2"/>
<feature type="domain" description="DUF1559" evidence="2">
    <location>
        <begin position="41"/>
        <end position="328"/>
    </location>
</feature>
<proteinExistence type="predicted"/>
<feature type="transmembrane region" description="Helical" evidence="1">
    <location>
        <begin position="15"/>
        <end position="40"/>
    </location>
</feature>
<keyword evidence="1" id="KW-1133">Transmembrane helix</keyword>
<reference evidence="3 4" key="1">
    <citation type="submission" date="2019-02" db="EMBL/GenBank/DDBJ databases">
        <title>Deep-cultivation of Planctomycetes and their phenomic and genomic characterization uncovers novel biology.</title>
        <authorList>
            <person name="Wiegand S."/>
            <person name="Jogler M."/>
            <person name="Boedeker C."/>
            <person name="Pinto D."/>
            <person name="Vollmers J."/>
            <person name="Rivas-Marin E."/>
            <person name="Kohn T."/>
            <person name="Peeters S.H."/>
            <person name="Heuer A."/>
            <person name="Rast P."/>
            <person name="Oberbeckmann S."/>
            <person name="Bunk B."/>
            <person name="Jeske O."/>
            <person name="Meyerdierks A."/>
            <person name="Storesund J.E."/>
            <person name="Kallscheuer N."/>
            <person name="Luecker S."/>
            <person name="Lage O.M."/>
            <person name="Pohl T."/>
            <person name="Merkel B.J."/>
            <person name="Hornburger P."/>
            <person name="Mueller R.-W."/>
            <person name="Bruemmer F."/>
            <person name="Labrenz M."/>
            <person name="Spormann A.M."/>
            <person name="Op Den Camp H."/>
            <person name="Overmann J."/>
            <person name="Amann R."/>
            <person name="Jetten M.S.M."/>
            <person name="Mascher T."/>
            <person name="Medema M.H."/>
            <person name="Devos D.P."/>
            <person name="Kaster A.-K."/>
            <person name="Ovreas L."/>
            <person name="Rohde M."/>
            <person name="Galperin M.Y."/>
            <person name="Jogler C."/>
        </authorList>
    </citation>
    <scope>NUCLEOTIDE SEQUENCE [LARGE SCALE GENOMIC DNA]</scope>
    <source>
        <strain evidence="3 4">Pan54</strain>
    </source>
</reference>
<evidence type="ECO:0000259" key="2">
    <source>
        <dbReference type="Pfam" id="PF07596"/>
    </source>
</evidence>
<dbReference type="InterPro" id="IPR027558">
    <property type="entry name" value="Pre_pil_HX9DG_C"/>
</dbReference>
<dbReference type="Pfam" id="PF07963">
    <property type="entry name" value="N_methyl"/>
    <property type="match status" value="1"/>
</dbReference>
<dbReference type="Pfam" id="PF07596">
    <property type="entry name" value="SBP_bac_10"/>
    <property type="match status" value="1"/>
</dbReference>
<protein>
    <recommendedName>
        <fullName evidence="2">DUF1559 domain-containing protein</fullName>
    </recommendedName>
</protein>
<dbReference type="InterPro" id="IPR011453">
    <property type="entry name" value="DUF1559"/>
</dbReference>
<dbReference type="EMBL" id="SJPG01000001">
    <property type="protein sequence ID" value="TWT62955.1"/>
    <property type="molecule type" value="Genomic_DNA"/>
</dbReference>
<dbReference type="PANTHER" id="PTHR30093">
    <property type="entry name" value="GENERAL SECRETION PATHWAY PROTEIN G"/>
    <property type="match status" value="1"/>
</dbReference>
<keyword evidence="1" id="KW-0472">Membrane</keyword>
<keyword evidence="4" id="KW-1185">Reference proteome</keyword>
<dbReference type="InterPro" id="IPR045584">
    <property type="entry name" value="Pilin-like"/>
</dbReference>
<sequence length="364" mass="38606">MPYRPLVKLPRLGRAAFTLIELLVVIAIIAILVALLLPAVQQAREAARRSSCKNNLKQLGLALQNYHDTYTVLPMGRGGPGHQSGDRWSGRVHLLPYVEQAALYEAWIAQATNPASPTIAPWNEWTVNGIVVTGQYIPTYNCPSDTYQKDQFNGQGGANYMFNGGDNGDRLDDADGRGTFTRNSVYKLRDILDGTSNTIAMGEAQRPRGGGSLGDVARPSAADGFNNIVRVDPSQCLALFDKAAGTYVSPIPSGQLIGGDQKQGYRYGDGGPPFNFITTVLPPNSPSCMRSNNDSGDGLMSAGSKHSGGAQFVLCDGSVRFISENIDTGNLSAAPPGGTSAAKSPYGVYGALGTRSGNEVIGEF</sequence>
<dbReference type="RefSeq" id="WP_146504755.1">
    <property type="nucleotide sequence ID" value="NZ_SJPG01000001.1"/>
</dbReference>
<dbReference type="OrthoDB" id="241541at2"/>
<gene>
    <name evidence="3" type="ORF">Pan54_37060</name>
</gene>
<dbReference type="Proteomes" id="UP000316095">
    <property type="component" value="Unassembled WGS sequence"/>
</dbReference>
<evidence type="ECO:0000313" key="3">
    <source>
        <dbReference type="EMBL" id="TWT62955.1"/>
    </source>
</evidence>
<evidence type="ECO:0000313" key="4">
    <source>
        <dbReference type="Proteomes" id="UP000316095"/>
    </source>
</evidence>
<evidence type="ECO:0000256" key="1">
    <source>
        <dbReference type="SAM" id="Phobius"/>
    </source>
</evidence>
<dbReference type="NCBIfam" id="TIGR02532">
    <property type="entry name" value="IV_pilin_GFxxxE"/>
    <property type="match status" value="1"/>
</dbReference>
<organism evidence="3 4">
    <name type="scientific">Rubinisphaera italica</name>
    <dbReference type="NCBI Taxonomy" id="2527969"/>
    <lineage>
        <taxon>Bacteria</taxon>
        <taxon>Pseudomonadati</taxon>
        <taxon>Planctomycetota</taxon>
        <taxon>Planctomycetia</taxon>
        <taxon>Planctomycetales</taxon>
        <taxon>Planctomycetaceae</taxon>
        <taxon>Rubinisphaera</taxon>
    </lineage>
</organism>
<dbReference type="PANTHER" id="PTHR30093:SF2">
    <property type="entry name" value="TYPE II SECRETION SYSTEM PROTEIN H"/>
    <property type="match status" value="1"/>
</dbReference>
<dbReference type="NCBIfam" id="TIGR04294">
    <property type="entry name" value="pre_pil_HX9DG"/>
    <property type="match status" value="1"/>
</dbReference>
<keyword evidence="1" id="KW-0812">Transmembrane</keyword>
<accession>A0A5C5XLD2</accession>